<dbReference type="RefSeq" id="WP_004938425.1">
    <property type="nucleotide sequence ID" value="NZ_AORZ01000003.1"/>
</dbReference>
<protein>
    <submittedName>
        <fullName evidence="2">Uncharacterized protein</fullName>
    </submittedName>
</protein>
<organism evidence="2 3">
    <name type="scientific">Streptomyces mobaraensis (strain ATCC 29032 / DSM 40847 / JCM 4168 / NBRC 13819 / NCIMB 11159 / IPCR 16-22)</name>
    <dbReference type="NCBI Taxonomy" id="1223523"/>
    <lineage>
        <taxon>Bacteria</taxon>
        <taxon>Bacillati</taxon>
        <taxon>Actinomycetota</taxon>
        <taxon>Actinomycetes</taxon>
        <taxon>Kitasatosporales</taxon>
        <taxon>Streptomycetaceae</taxon>
        <taxon>Streptomyces</taxon>
    </lineage>
</organism>
<reference evidence="2 3" key="1">
    <citation type="journal article" date="2013" name="Genome Announc.">
        <title>Whole-Genome Shotgun Assembly and Analysis of the Genome of Streptomyces mobaraensis DSM 40847, a Strain for Industrial Production of Microbial Transglutaminase.</title>
        <authorList>
            <person name="Yang H."/>
            <person name="He T."/>
            <person name="Wu W."/>
            <person name="Zhu W."/>
            <person name="Lu B."/>
            <person name="Sun W."/>
        </authorList>
    </citation>
    <scope>NUCLEOTIDE SEQUENCE [LARGE SCALE GENOMIC DNA]</scope>
    <source>
        <strain evidence="2 3">DSM 40847</strain>
    </source>
</reference>
<accession>M3CDP9</accession>
<dbReference type="STRING" id="1223523.H340_01839"/>
<proteinExistence type="predicted"/>
<gene>
    <name evidence="2" type="ORF">H340_01839</name>
</gene>
<evidence type="ECO:0000313" key="3">
    <source>
        <dbReference type="Proteomes" id="UP000011740"/>
    </source>
</evidence>
<dbReference type="Proteomes" id="UP000011740">
    <property type="component" value="Unassembled WGS sequence"/>
</dbReference>
<dbReference type="eggNOG" id="ENOG502ZJND">
    <property type="taxonomic scope" value="Bacteria"/>
</dbReference>
<comment type="caution">
    <text evidence="2">The sequence shown here is derived from an EMBL/GenBank/DDBJ whole genome shotgun (WGS) entry which is preliminary data.</text>
</comment>
<feature type="compositionally biased region" description="Polar residues" evidence="1">
    <location>
        <begin position="85"/>
        <end position="96"/>
    </location>
</feature>
<name>M3CDP9_STRM1</name>
<feature type="region of interest" description="Disordered" evidence="1">
    <location>
        <begin position="72"/>
        <end position="96"/>
    </location>
</feature>
<dbReference type="AlphaFoldDB" id="M3CDP9"/>
<dbReference type="EMBL" id="AORZ01000003">
    <property type="protein sequence ID" value="EMF02202.1"/>
    <property type="molecule type" value="Genomic_DNA"/>
</dbReference>
<sequence length="96" mass="10800">MGTYVSIRGRLERDATRLAAVQEIVATYDDDHDSNGWSCPRQQANWTHHVFYGADIRESALDWFTDRINEIAGSPPPTTTETSSRACSWSATRPRA</sequence>
<evidence type="ECO:0000313" key="2">
    <source>
        <dbReference type="EMBL" id="EMF02202.1"/>
    </source>
</evidence>
<dbReference type="PATRIC" id="fig|1223523.3.peg.371"/>
<evidence type="ECO:0000256" key="1">
    <source>
        <dbReference type="SAM" id="MobiDB-lite"/>
    </source>
</evidence>